<gene>
    <name evidence="1" type="ORF">AUJ59_00265</name>
</gene>
<organism evidence="1 2">
    <name type="scientific">Candidatus Beckwithbacteria bacterium CG1_02_47_37</name>
    <dbReference type="NCBI Taxonomy" id="1805034"/>
    <lineage>
        <taxon>Bacteria</taxon>
        <taxon>Candidatus Beckwithiibacteriota</taxon>
    </lineage>
</organism>
<proteinExistence type="predicted"/>
<reference evidence="1 2" key="1">
    <citation type="journal article" date="2016" name="Environ. Microbiol.">
        <title>Genomic resolution of a cold subsurface aquifer community provides metabolic insights for novel microbes adapted to high CO concentrations.</title>
        <authorList>
            <person name="Probst A.J."/>
            <person name="Castelle C.J."/>
            <person name="Singh A."/>
            <person name="Brown C.T."/>
            <person name="Anantharaman K."/>
            <person name="Sharon I."/>
            <person name="Hug L.A."/>
            <person name="Burstein D."/>
            <person name="Emerson J.B."/>
            <person name="Thomas B.C."/>
            <person name="Banfield J.F."/>
        </authorList>
    </citation>
    <scope>NUCLEOTIDE SEQUENCE [LARGE SCALE GENOMIC DNA]</scope>
    <source>
        <strain evidence="1">CG1_02_47_37</strain>
    </source>
</reference>
<dbReference type="EMBL" id="MNUI01000006">
    <property type="protein sequence ID" value="OIN89974.1"/>
    <property type="molecule type" value="Genomic_DNA"/>
</dbReference>
<comment type="caution">
    <text evidence="1">The sequence shown here is derived from an EMBL/GenBank/DDBJ whole genome shotgun (WGS) entry which is preliminary data.</text>
</comment>
<dbReference type="AlphaFoldDB" id="A0A1J4RVN1"/>
<dbReference type="Proteomes" id="UP000183144">
    <property type="component" value="Unassembled WGS sequence"/>
</dbReference>
<protein>
    <submittedName>
        <fullName evidence="1">Uncharacterized protein</fullName>
    </submittedName>
</protein>
<evidence type="ECO:0000313" key="1">
    <source>
        <dbReference type="EMBL" id="OIN89974.1"/>
    </source>
</evidence>
<dbReference type="STRING" id="1805034.AUJ59_00265"/>
<sequence>MMVKWLLKLAWLGFGLFGVVTVGQKFWPGLERSELIQGVQGALVDSLEDGVSVDDLKSLNSDEVSQVLGETIKTQVVKILESTSEEIKTFPAKQVRKIKIGACEELLEEDICSVAKEIECQ</sequence>
<evidence type="ECO:0000313" key="2">
    <source>
        <dbReference type="Proteomes" id="UP000183144"/>
    </source>
</evidence>
<accession>A0A1J4RVN1</accession>
<name>A0A1J4RVN1_9BACT</name>